<organism evidence="1 2">
    <name type="scientific">Planotetraspora thailandica</name>
    <dbReference type="NCBI Taxonomy" id="487172"/>
    <lineage>
        <taxon>Bacteria</taxon>
        <taxon>Bacillati</taxon>
        <taxon>Actinomycetota</taxon>
        <taxon>Actinomycetes</taxon>
        <taxon>Streptosporangiales</taxon>
        <taxon>Streptosporangiaceae</taxon>
        <taxon>Planotetraspora</taxon>
    </lineage>
</organism>
<dbReference type="InterPro" id="IPR036866">
    <property type="entry name" value="RibonucZ/Hydroxyglut_hydro"/>
</dbReference>
<evidence type="ECO:0000313" key="1">
    <source>
        <dbReference type="EMBL" id="GII58387.1"/>
    </source>
</evidence>
<dbReference type="EMBL" id="BOOR01000063">
    <property type="protein sequence ID" value="GII58387.1"/>
    <property type="molecule type" value="Genomic_DNA"/>
</dbReference>
<sequence>METAGGLVALTHLWWNADGPIDDPLAVDGDLLLASRERLLALSPALIIPGHGAPFRVQ</sequence>
<evidence type="ECO:0000313" key="2">
    <source>
        <dbReference type="Proteomes" id="UP000605992"/>
    </source>
</evidence>
<protein>
    <recommendedName>
        <fullName evidence="3">Metallo-beta-lactamase domain-containing protein</fullName>
    </recommendedName>
</protein>
<dbReference type="Gene3D" id="3.60.15.10">
    <property type="entry name" value="Ribonuclease Z/Hydroxyacylglutathione hydrolase-like"/>
    <property type="match status" value="1"/>
</dbReference>
<keyword evidence="2" id="KW-1185">Reference proteome</keyword>
<proteinExistence type="predicted"/>
<comment type="caution">
    <text evidence="1">The sequence shown here is derived from an EMBL/GenBank/DDBJ whole genome shotgun (WGS) entry which is preliminary data.</text>
</comment>
<name>A0A8J3Y052_9ACTN</name>
<dbReference type="SUPFAM" id="SSF56281">
    <property type="entry name" value="Metallo-hydrolase/oxidoreductase"/>
    <property type="match status" value="1"/>
</dbReference>
<evidence type="ECO:0008006" key="3">
    <source>
        <dbReference type="Google" id="ProtNLM"/>
    </source>
</evidence>
<accession>A0A8J3Y052</accession>
<dbReference type="AlphaFoldDB" id="A0A8J3Y052"/>
<dbReference type="RefSeq" id="WP_239119566.1">
    <property type="nucleotide sequence ID" value="NZ_BOOR01000063.1"/>
</dbReference>
<reference evidence="1" key="1">
    <citation type="submission" date="2021-01" db="EMBL/GenBank/DDBJ databases">
        <title>Whole genome shotgun sequence of Planotetraspora thailandica NBRC 104271.</title>
        <authorList>
            <person name="Komaki H."/>
            <person name="Tamura T."/>
        </authorList>
    </citation>
    <scope>NUCLEOTIDE SEQUENCE</scope>
    <source>
        <strain evidence="1">NBRC 104271</strain>
    </source>
</reference>
<gene>
    <name evidence="1" type="ORF">Pth03_67760</name>
</gene>
<dbReference type="Proteomes" id="UP000605992">
    <property type="component" value="Unassembled WGS sequence"/>
</dbReference>